<dbReference type="AlphaFoldDB" id="A0A834T387"/>
<sequence length="67" mass="7711">MNIRFKCTTNTAVDTALECQRSYHNVVRIQLHHWSFVTVIASITHNFTAIECCRSYHPVEPYSGPNT</sequence>
<evidence type="ECO:0000313" key="2">
    <source>
        <dbReference type="Proteomes" id="UP000634136"/>
    </source>
</evidence>
<organism evidence="1 2">
    <name type="scientific">Senna tora</name>
    <dbReference type="NCBI Taxonomy" id="362788"/>
    <lineage>
        <taxon>Eukaryota</taxon>
        <taxon>Viridiplantae</taxon>
        <taxon>Streptophyta</taxon>
        <taxon>Embryophyta</taxon>
        <taxon>Tracheophyta</taxon>
        <taxon>Spermatophyta</taxon>
        <taxon>Magnoliopsida</taxon>
        <taxon>eudicotyledons</taxon>
        <taxon>Gunneridae</taxon>
        <taxon>Pentapetalae</taxon>
        <taxon>rosids</taxon>
        <taxon>fabids</taxon>
        <taxon>Fabales</taxon>
        <taxon>Fabaceae</taxon>
        <taxon>Caesalpinioideae</taxon>
        <taxon>Cassia clade</taxon>
        <taxon>Senna</taxon>
    </lineage>
</organism>
<name>A0A834T387_9FABA</name>
<evidence type="ECO:0000313" key="1">
    <source>
        <dbReference type="EMBL" id="KAF7814750.1"/>
    </source>
</evidence>
<dbReference type="EMBL" id="JAAIUW010000009">
    <property type="protein sequence ID" value="KAF7814750.1"/>
    <property type="molecule type" value="Genomic_DNA"/>
</dbReference>
<comment type="caution">
    <text evidence="1">The sequence shown here is derived from an EMBL/GenBank/DDBJ whole genome shotgun (WGS) entry which is preliminary data.</text>
</comment>
<dbReference type="Proteomes" id="UP000634136">
    <property type="component" value="Unassembled WGS sequence"/>
</dbReference>
<reference evidence="1" key="1">
    <citation type="submission" date="2020-09" db="EMBL/GenBank/DDBJ databases">
        <title>Genome-Enabled Discovery of Anthraquinone Biosynthesis in Senna tora.</title>
        <authorList>
            <person name="Kang S.-H."/>
            <person name="Pandey R.P."/>
            <person name="Lee C.-M."/>
            <person name="Sim J.-S."/>
            <person name="Jeong J.-T."/>
            <person name="Choi B.-S."/>
            <person name="Jung M."/>
            <person name="Ginzburg D."/>
            <person name="Zhao K."/>
            <person name="Won S.Y."/>
            <person name="Oh T.-J."/>
            <person name="Yu Y."/>
            <person name="Kim N.-H."/>
            <person name="Lee O.R."/>
            <person name="Lee T.-H."/>
            <person name="Bashyal P."/>
            <person name="Kim T.-S."/>
            <person name="Lee W.-H."/>
            <person name="Kawkins C."/>
            <person name="Kim C.-K."/>
            <person name="Kim J.S."/>
            <person name="Ahn B.O."/>
            <person name="Rhee S.Y."/>
            <person name="Sohng J.K."/>
        </authorList>
    </citation>
    <scope>NUCLEOTIDE SEQUENCE</scope>
    <source>
        <tissue evidence="1">Leaf</tissue>
    </source>
</reference>
<protein>
    <submittedName>
        <fullName evidence="1">Uncharacterized protein</fullName>
    </submittedName>
</protein>
<accession>A0A834T387</accession>
<keyword evidence="2" id="KW-1185">Reference proteome</keyword>
<proteinExistence type="predicted"/>
<gene>
    <name evidence="1" type="ORF">G2W53_028719</name>
</gene>